<organism evidence="8 9">
    <name type="scientific">Trichoderma asperellum (strain ATCC 204424 / CBS 433.97 / NBRC 101777)</name>
    <dbReference type="NCBI Taxonomy" id="1042311"/>
    <lineage>
        <taxon>Eukaryota</taxon>
        <taxon>Fungi</taxon>
        <taxon>Dikarya</taxon>
        <taxon>Ascomycota</taxon>
        <taxon>Pezizomycotina</taxon>
        <taxon>Sordariomycetes</taxon>
        <taxon>Hypocreomycetidae</taxon>
        <taxon>Hypocreales</taxon>
        <taxon>Hypocreaceae</taxon>
        <taxon>Trichoderma</taxon>
    </lineage>
</organism>
<evidence type="ECO:0000256" key="1">
    <source>
        <dbReference type="ARBA" id="ARBA00005184"/>
    </source>
</evidence>
<keyword evidence="6" id="KW-0732">Signal</keyword>
<dbReference type="EMBL" id="KZ679266">
    <property type="protein sequence ID" value="PTB38109.1"/>
    <property type="molecule type" value="Genomic_DNA"/>
</dbReference>
<comment type="pathway">
    <text evidence="1">Glycan metabolism; pectin degradation; 2-dehydro-3-deoxy-D-gluconate from pectin: step 1/5.</text>
</comment>
<dbReference type="GO" id="GO:0045490">
    <property type="term" value="P:pectin catabolic process"/>
    <property type="evidence" value="ECO:0007669"/>
    <property type="project" value="UniProtKB-UniPathway"/>
</dbReference>
<dbReference type="Proteomes" id="UP000240493">
    <property type="component" value="Unassembled WGS sequence"/>
</dbReference>
<dbReference type="STRING" id="1042311.A0A2T3YZW0"/>
<evidence type="ECO:0000256" key="5">
    <source>
        <dbReference type="ARBA" id="ARBA00023085"/>
    </source>
</evidence>
<accession>A0A2T3YZW0</accession>
<comment type="similarity">
    <text evidence="2">Belongs to the pectinesterase family.</text>
</comment>
<dbReference type="UniPathway" id="UPA00545">
    <property type="reaction ID" value="UER00823"/>
</dbReference>
<reference evidence="8 9" key="1">
    <citation type="submission" date="2016-07" db="EMBL/GenBank/DDBJ databases">
        <title>Multiple horizontal gene transfer events from other fungi enriched the ability of initially mycotrophic Trichoderma (Ascomycota) to feed on dead plant biomass.</title>
        <authorList>
            <consortium name="DOE Joint Genome Institute"/>
            <person name="Aerts A."/>
            <person name="Atanasova L."/>
            <person name="Chenthamara K."/>
            <person name="Zhang J."/>
            <person name="Grujic M."/>
            <person name="Henrissat B."/>
            <person name="Kuo A."/>
            <person name="Salamov A."/>
            <person name="Lipzen A."/>
            <person name="Labutti K."/>
            <person name="Barry K."/>
            <person name="Miao Y."/>
            <person name="Rahimi M.J."/>
            <person name="Shen Q."/>
            <person name="Grigoriev I.V."/>
            <person name="Kubicek C.P."/>
            <person name="Druzhinina I.S."/>
        </authorList>
    </citation>
    <scope>NUCLEOTIDE SEQUENCE [LARGE SCALE GENOMIC DNA]</scope>
    <source>
        <strain evidence="8 9">CBS 433.97</strain>
    </source>
</reference>
<dbReference type="OrthoDB" id="3934656at2759"/>
<feature type="domain" description="Pectinesterase catalytic" evidence="7">
    <location>
        <begin position="168"/>
        <end position="376"/>
    </location>
</feature>
<dbReference type="PANTHER" id="PTHR31321">
    <property type="entry name" value="ACYL-COA THIOESTER HYDROLASE YBHC-RELATED"/>
    <property type="match status" value="1"/>
</dbReference>
<keyword evidence="4" id="KW-0378">Hydrolase</keyword>
<dbReference type="EC" id="3.1.1.11" evidence="3"/>
<keyword evidence="9" id="KW-1185">Reference proteome</keyword>
<evidence type="ECO:0000313" key="9">
    <source>
        <dbReference type="Proteomes" id="UP000240493"/>
    </source>
</evidence>
<evidence type="ECO:0000256" key="6">
    <source>
        <dbReference type="SAM" id="SignalP"/>
    </source>
</evidence>
<dbReference type="GO" id="GO:0042545">
    <property type="term" value="P:cell wall modification"/>
    <property type="evidence" value="ECO:0007669"/>
    <property type="project" value="InterPro"/>
</dbReference>
<protein>
    <recommendedName>
        <fullName evidence="3">pectinesterase</fullName>
        <ecNumber evidence="3">3.1.1.11</ecNumber>
    </recommendedName>
</protein>
<dbReference type="SUPFAM" id="SSF51126">
    <property type="entry name" value="Pectin lyase-like"/>
    <property type="match status" value="1"/>
</dbReference>
<sequence length="402" mass="43897">MRNTWLNLVTQVSLVVQTFSSIVLAAPAAYVDCQKPTLDPLTNCPNGTILVSASSTHDVHFNTIQSAIESLPHDMSHQIILILPGNYTEQLNITRPGPVTLLGQTPHPTLQSRNQVQVYWAAANVKGRYTDNAFTAVLTVAPTLESSLTGSGPTGYPVPSNTPFGCVKFSAYNIDFRNVYAEYAAAQSLAVSISYANAGFYWCGIYSYQDTVYVGKLGNAYFYRNEIAGQVDFLYGFGTGWVQHSNLTLRSCGGGITAWKGTNTTFPNKYGIYISDSFVNAANSSIASSIVGHCYLGRPWNDLHRSVFLNTRLDASITPPGYKTWSGGAPFTNGSNYGNMTLMAEYKDYGPGFNASERLAGNITTLLSPKQARQYRTPKDVFMTPTGSQPNIDWIDAGCYTW</sequence>
<dbReference type="AlphaFoldDB" id="A0A2T3YZW0"/>
<evidence type="ECO:0000259" key="7">
    <source>
        <dbReference type="Pfam" id="PF01095"/>
    </source>
</evidence>
<proteinExistence type="inferred from homology"/>
<dbReference type="FunFam" id="2.160.20.10:FF:000045">
    <property type="entry name" value="Pectin methylesterase family protein"/>
    <property type="match status" value="1"/>
</dbReference>
<dbReference type="GO" id="GO:0030599">
    <property type="term" value="F:pectinesterase activity"/>
    <property type="evidence" value="ECO:0007669"/>
    <property type="project" value="UniProtKB-EC"/>
</dbReference>
<evidence type="ECO:0000313" key="8">
    <source>
        <dbReference type="EMBL" id="PTB38109.1"/>
    </source>
</evidence>
<dbReference type="InterPro" id="IPR000070">
    <property type="entry name" value="Pectinesterase_cat"/>
</dbReference>
<evidence type="ECO:0000256" key="3">
    <source>
        <dbReference type="ARBA" id="ARBA00013229"/>
    </source>
</evidence>
<name>A0A2T3YZW0_TRIA4</name>
<dbReference type="Gene3D" id="2.160.20.10">
    <property type="entry name" value="Single-stranded right-handed beta-helix, Pectin lyase-like"/>
    <property type="match status" value="1"/>
</dbReference>
<dbReference type="PANTHER" id="PTHR31321:SF137">
    <property type="entry name" value="PECTIN METHYL ESTERASE (EUROFUNG)"/>
    <property type="match status" value="1"/>
</dbReference>
<dbReference type="InterPro" id="IPR012334">
    <property type="entry name" value="Pectin_lyas_fold"/>
</dbReference>
<gene>
    <name evidence="8" type="ORF">M441DRAFT_71575</name>
</gene>
<feature type="chain" id="PRO_5015766011" description="pectinesterase" evidence="6">
    <location>
        <begin position="34"/>
        <end position="402"/>
    </location>
</feature>
<evidence type="ECO:0000256" key="4">
    <source>
        <dbReference type="ARBA" id="ARBA00022801"/>
    </source>
</evidence>
<dbReference type="InterPro" id="IPR011050">
    <property type="entry name" value="Pectin_lyase_fold/virulence"/>
</dbReference>
<dbReference type="Pfam" id="PF01095">
    <property type="entry name" value="Pectinesterase"/>
    <property type="match status" value="1"/>
</dbReference>
<keyword evidence="5" id="KW-0063">Aspartyl esterase</keyword>
<feature type="signal peptide" evidence="6">
    <location>
        <begin position="1"/>
        <end position="33"/>
    </location>
</feature>
<evidence type="ECO:0000256" key="2">
    <source>
        <dbReference type="ARBA" id="ARBA00008891"/>
    </source>
</evidence>